<dbReference type="PROSITE" id="PS01124">
    <property type="entry name" value="HTH_ARAC_FAMILY_2"/>
    <property type="match status" value="1"/>
</dbReference>
<dbReference type="GO" id="GO:0043565">
    <property type="term" value="F:sequence-specific DNA binding"/>
    <property type="evidence" value="ECO:0007669"/>
    <property type="project" value="InterPro"/>
</dbReference>
<dbReference type="Pfam" id="PF12833">
    <property type="entry name" value="HTH_18"/>
    <property type="match status" value="1"/>
</dbReference>
<dbReference type="SMART" id="SM00342">
    <property type="entry name" value="HTH_ARAC"/>
    <property type="match status" value="1"/>
</dbReference>
<evidence type="ECO:0000259" key="4">
    <source>
        <dbReference type="PROSITE" id="PS01124"/>
    </source>
</evidence>
<evidence type="ECO:0000256" key="2">
    <source>
        <dbReference type="ARBA" id="ARBA00023125"/>
    </source>
</evidence>
<dbReference type="AlphaFoldDB" id="A0A4Q7MWB4"/>
<dbReference type="GO" id="GO:0003700">
    <property type="term" value="F:DNA-binding transcription factor activity"/>
    <property type="evidence" value="ECO:0007669"/>
    <property type="project" value="InterPro"/>
</dbReference>
<keyword evidence="1" id="KW-0805">Transcription regulation</keyword>
<organism evidence="5 6">
    <name type="scientific">Pseudobacter ginsenosidimutans</name>
    <dbReference type="NCBI Taxonomy" id="661488"/>
    <lineage>
        <taxon>Bacteria</taxon>
        <taxon>Pseudomonadati</taxon>
        <taxon>Bacteroidota</taxon>
        <taxon>Chitinophagia</taxon>
        <taxon>Chitinophagales</taxon>
        <taxon>Chitinophagaceae</taxon>
        <taxon>Pseudobacter</taxon>
    </lineage>
</organism>
<protein>
    <submittedName>
        <fullName evidence="5">AraC-like DNA-binding protein</fullName>
    </submittedName>
</protein>
<evidence type="ECO:0000313" key="5">
    <source>
        <dbReference type="EMBL" id="RZS71433.1"/>
    </source>
</evidence>
<keyword evidence="3" id="KW-0804">Transcription</keyword>
<keyword evidence="2 5" id="KW-0238">DNA-binding</keyword>
<name>A0A4Q7MWB4_9BACT</name>
<comment type="caution">
    <text evidence="5">The sequence shown here is derived from an EMBL/GenBank/DDBJ whole genome shotgun (WGS) entry which is preliminary data.</text>
</comment>
<evidence type="ECO:0000256" key="1">
    <source>
        <dbReference type="ARBA" id="ARBA00023015"/>
    </source>
</evidence>
<dbReference type="InterPro" id="IPR009057">
    <property type="entry name" value="Homeodomain-like_sf"/>
</dbReference>
<dbReference type="PROSITE" id="PS00041">
    <property type="entry name" value="HTH_ARAC_FAMILY_1"/>
    <property type="match status" value="1"/>
</dbReference>
<dbReference type="SUPFAM" id="SSF46689">
    <property type="entry name" value="Homeodomain-like"/>
    <property type="match status" value="2"/>
</dbReference>
<feature type="domain" description="HTH araC/xylS-type" evidence="4">
    <location>
        <begin position="239"/>
        <end position="338"/>
    </location>
</feature>
<dbReference type="InterPro" id="IPR053142">
    <property type="entry name" value="PchR_regulatory_protein"/>
</dbReference>
<evidence type="ECO:0000313" key="6">
    <source>
        <dbReference type="Proteomes" id="UP000293874"/>
    </source>
</evidence>
<dbReference type="EMBL" id="SGXA01000002">
    <property type="protein sequence ID" value="RZS71433.1"/>
    <property type="molecule type" value="Genomic_DNA"/>
</dbReference>
<sequence>MSTRTSMRNYRIKFPAIDHDQEFEQLSHEMNGEVVAEDLLRVSGRLARGIVQRWQPEPAFSLRAWNLLFHQPVEFYKPGTEGADKTYTIIFILTPEHCTWQQIGAHRQYSRPNTRSTLLIADSVPMDLEITPHFPAQWIDVNVSAFWLAQQFQKANLPLESLWEKLSADNKPLVLIEPATATDNVTVNALFEAAINQSSDPQLIRTITIKLINSFLLHALRHRVQGIPATQDAHFEKIMEAEAILKAHLQKTLPNLNAIAQQVALSESTLKRHFKNIFGKSVYEYYLDKKMQLAKNLLLEKPLTVNEAAVMLGYEKVSNFIDIFKKHHGISPGSVKKKGFQSL</sequence>
<dbReference type="Proteomes" id="UP000293874">
    <property type="component" value="Unassembled WGS sequence"/>
</dbReference>
<dbReference type="PANTHER" id="PTHR47893">
    <property type="entry name" value="REGULATORY PROTEIN PCHR"/>
    <property type="match status" value="1"/>
</dbReference>
<dbReference type="Gene3D" id="1.10.10.60">
    <property type="entry name" value="Homeodomain-like"/>
    <property type="match status" value="1"/>
</dbReference>
<dbReference type="InterPro" id="IPR018062">
    <property type="entry name" value="HTH_AraC-typ_CS"/>
</dbReference>
<evidence type="ECO:0000256" key="3">
    <source>
        <dbReference type="ARBA" id="ARBA00023163"/>
    </source>
</evidence>
<keyword evidence="6" id="KW-1185">Reference proteome</keyword>
<dbReference type="PANTHER" id="PTHR47893:SF1">
    <property type="entry name" value="REGULATORY PROTEIN PCHR"/>
    <property type="match status" value="1"/>
</dbReference>
<accession>A0A4Q7MWB4</accession>
<gene>
    <name evidence="5" type="ORF">EV199_3336</name>
</gene>
<dbReference type="InterPro" id="IPR018060">
    <property type="entry name" value="HTH_AraC"/>
</dbReference>
<reference evidence="5 6" key="1">
    <citation type="submission" date="2019-02" db="EMBL/GenBank/DDBJ databases">
        <title>Genomic Encyclopedia of Type Strains, Phase IV (KMG-IV): sequencing the most valuable type-strain genomes for metagenomic binning, comparative biology and taxonomic classification.</title>
        <authorList>
            <person name="Goeker M."/>
        </authorList>
    </citation>
    <scope>NUCLEOTIDE SEQUENCE [LARGE SCALE GENOMIC DNA]</scope>
    <source>
        <strain evidence="5 6">DSM 18116</strain>
    </source>
</reference>
<proteinExistence type="predicted"/>